<sequence>ELDDILFDLQENIEANCLRDANLLEDINNYSSSSNFNSHVEFELDELASKGIGFNNNLESWKYNKAFLAQSIMTLSF</sequence>
<gene>
    <name evidence="1" type="ORF">GMARGA_LOCUS1972</name>
</gene>
<feature type="non-terminal residue" evidence="1">
    <location>
        <position position="1"/>
    </location>
</feature>
<organism evidence="1 2">
    <name type="scientific">Gigaspora margarita</name>
    <dbReference type="NCBI Taxonomy" id="4874"/>
    <lineage>
        <taxon>Eukaryota</taxon>
        <taxon>Fungi</taxon>
        <taxon>Fungi incertae sedis</taxon>
        <taxon>Mucoromycota</taxon>
        <taxon>Glomeromycotina</taxon>
        <taxon>Glomeromycetes</taxon>
        <taxon>Diversisporales</taxon>
        <taxon>Gigasporaceae</taxon>
        <taxon>Gigaspora</taxon>
    </lineage>
</organism>
<name>A0ABM8W0W1_GIGMA</name>
<evidence type="ECO:0000313" key="2">
    <source>
        <dbReference type="Proteomes" id="UP000789901"/>
    </source>
</evidence>
<evidence type="ECO:0000313" key="1">
    <source>
        <dbReference type="EMBL" id="CAG8496265.1"/>
    </source>
</evidence>
<keyword evidence="2" id="KW-1185">Reference proteome</keyword>
<accession>A0ABM8W0W1</accession>
<comment type="caution">
    <text evidence="1">The sequence shown here is derived from an EMBL/GenBank/DDBJ whole genome shotgun (WGS) entry which is preliminary data.</text>
</comment>
<proteinExistence type="predicted"/>
<protein>
    <submittedName>
        <fullName evidence="1">21545_t:CDS:1</fullName>
    </submittedName>
</protein>
<dbReference type="Proteomes" id="UP000789901">
    <property type="component" value="Unassembled WGS sequence"/>
</dbReference>
<dbReference type="EMBL" id="CAJVQB010000574">
    <property type="protein sequence ID" value="CAG8496265.1"/>
    <property type="molecule type" value="Genomic_DNA"/>
</dbReference>
<reference evidence="1 2" key="1">
    <citation type="submission" date="2021-06" db="EMBL/GenBank/DDBJ databases">
        <authorList>
            <person name="Kallberg Y."/>
            <person name="Tangrot J."/>
            <person name="Rosling A."/>
        </authorList>
    </citation>
    <scope>NUCLEOTIDE SEQUENCE [LARGE SCALE GENOMIC DNA]</scope>
    <source>
        <strain evidence="1 2">120-4 pot B 10/14</strain>
    </source>
</reference>